<reference evidence="1" key="1">
    <citation type="submission" date="2021-06" db="EMBL/GenBank/DDBJ databases">
        <authorList>
            <person name="Kallberg Y."/>
            <person name="Tangrot J."/>
            <person name="Rosling A."/>
        </authorList>
    </citation>
    <scope>NUCLEOTIDE SEQUENCE</scope>
    <source>
        <strain evidence="1">IL203A</strain>
    </source>
</reference>
<keyword evidence="2" id="KW-1185">Reference proteome</keyword>
<dbReference type="EMBL" id="CAJVPU010032032">
    <property type="protein sequence ID" value="CAG8718484.1"/>
    <property type="molecule type" value="Genomic_DNA"/>
</dbReference>
<dbReference type="Proteomes" id="UP000789702">
    <property type="component" value="Unassembled WGS sequence"/>
</dbReference>
<name>A0ACA9PVN1_9GLOM</name>
<comment type="caution">
    <text evidence="1">The sequence shown here is derived from an EMBL/GenBank/DDBJ whole genome shotgun (WGS) entry which is preliminary data.</text>
</comment>
<protein>
    <submittedName>
        <fullName evidence="1">9517_t:CDS:1</fullName>
    </submittedName>
</protein>
<accession>A0ACA9PVN1</accession>
<feature type="non-terminal residue" evidence="1">
    <location>
        <position position="52"/>
    </location>
</feature>
<feature type="non-terminal residue" evidence="1">
    <location>
        <position position="1"/>
    </location>
</feature>
<evidence type="ECO:0000313" key="2">
    <source>
        <dbReference type="Proteomes" id="UP000789702"/>
    </source>
</evidence>
<organism evidence="1 2">
    <name type="scientific">Dentiscutata heterogama</name>
    <dbReference type="NCBI Taxonomy" id="1316150"/>
    <lineage>
        <taxon>Eukaryota</taxon>
        <taxon>Fungi</taxon>
        <taxon>Fungi incertae sedis</taxon>
        <taxon>Mucoromycota</taxon>
        <taxon>Glomeromycotina</taxon>
        <taxon>Glomeromycetes</taxon>
        <taxon>Diversisporales</taxon>
        <taxon>Gigasporaceae</taxon>
        <taxon>Dentiscutata</taxon>
    </lineage>
</organism>
<sequence>RRWVLLFIVFGPLSLASSSTTFGLLGLVSLLKTISSILLALFLARHYITLLV</sequence>
<evidence type="ECO:0000313" key="1">
    <source>
        <dbReference type="EMBL" id="CAG8718484.1"/>
    </source>
</evidence>
<gene>
    <name evidence="1" type="ORF">DHETER_LOCUS12686</name>
</gene>
<proteinExistence type="predicted"/>